<dbReference type="Proteomes" id="UP001142393">
    <property type="component" value="Unassembled WGS sequence"/>
</dbReference>
<dbReference type="GO" id="GO:0008270">
    <property type="term" value="F:zinc ion binding"/>
    <property type="evidence" value="ECO:0007669"/>
    <property type="project" value="InterPro"/>
</dbReference>
<evidence type="ECO:0000259" key="7">
    <source>
        <dbReference type="PROSITE" id="PS50048"/>
    </source>
</evidence>
<comment type="caution">
    <text evidence="8">The sequence shown here is derived from an EMBL/GenBank/DDBJ whole genome shotgun (WGS) entry which is preliminary data.</text>
</comment>
<keyword evidence="2" id="KW-0805">Transcription regulation</keyword>
<dbReference type="GO" id="GO:0005634">
    <property type="term" value="C:nucleus"/>
    <property type="evidence" value="ECO:0007669"/>
    <property type="project" value="UniProtKB-SubCell"/>
</dbReference>
<comment type="subcellular location">
    <subcellularLocation>
        <location evidence="1">Nucleus</location>
    </subcellularLocation>
</comment>
<dbReference type="CDD" id="cd00067">
    <property type="entry name" value="GAL4"/>
    <property type="match status" value="1"/>
</dbReference>
<dbReference type="InterPro" id="IPR036864">
    <property type="entry name" value="Zn2-C6_fun-type_DNA-bd_sf"/>
</dbReference>
<dbReference type="InterPro" id="IPR001138">
    <property type="entry name" value="Zn2Cys6_DnaBD"/>
</dbReference>
<evidence type="ECO:0000313" key="8">
    <source>
        <dbReference type="EMBL" id="KAJ3746398.1"/>
    </source>
</evidence>
<feature type="region of interest" description="Disordered" evidence="6">
    <location>
        <begin position="84"/>
        <end position="112"/>
    </location>
</feature>
<gene>
    <name evidence="8" type="ORF">DFH05DRAFT_1522998</name>
</gene>
<evidence type="ECO:0000313" key="9">
    <source>
        <dbReference type="Proteomes" id="UP001142393"/>
    </source>
</evidence>
<proteinExistence type="predicted"/>
<evidence type="ECO:0000256" key="6">
    <source>
        <dbReference type="SAM" id="MobiDB-lite"/>
    </source>
</evidence>
<dbReference type="CDD" id="cd12148">
    <property type="entry name" value="fungal_TF_MHR"/>
    <property type="match status" value="1"/>
</dbReference>
<keyword evidence="4" id="KW-0804">Transcription</keyword>
<dbReference type="AlphaFoldDB" id="A0A9W8P3P4"/>
<dbReference type="SUPFAM" id="SSF57701">
    <property type="entry name" value="Zn2/Cys6 DNA-binding domain"/>
    <property type="match status" value="1"/>
</dbReference>
<evidence type="ECO:0000256" key="3">
    <source>
        <dbReference type="ARBA" id="ARBA00023125"/>
    </source>
</evidence>
<dbReference type="SMART" id="SM00066">
    <property type="entry name" value="GAL4"/>
    <property type="match status" value="1"/>
</dbReference>
<organism evidence="8 9">
    <name type="scientific">Lentinula detonsa</name>
    <dbReference type="NCBI Taxonomy" id="2804962"/>
    <lineage>
        <taxon>Eukaryota</taxon>
        <taxon>Fungi</taxon>
        <taxon>Dikarya</taxon>
        <taxon>Basidiomycota</taxon>
        <taxon>Agaricomycotina</taxon>
        <taxon>Agaricomycetes</taxon>
        <taxon>Agaricomycetidae</taxon>
        <taxon>Agaricales</taxon>
        <taxon>Marasmiineae</taxon>
        <taxon>Omphalotaceae</taxon>
        <taxon>Lentinula</taxon>
    </lineage>
</organism>
<evidence type="ECO:0000256" key="1">
    <source>
        <dbReference type="ARBA" id="ARBA00004123"/>
    </source>
</evidence>
<dbReference type="InterPro" id="IPR051089">
    <property type="entry name" value="prtT"/>
</dbReference>
<feature type="domain" description="Zn(2)-C6 fungal-type" evidence="7">
    <location>
        <begin position="17"/>
        <end position="54"/>
    </location>
</feature>
<accession>A0A9W8P3P4</accession>
<dbReference type="EMBL" id="JANVFU010000004">
    <property type="protein sequence ID" value="KAJ3746398.1"/>
    <property type="molecule type" value="Genomic_DNA"/>
</dbReference>
<dbReference type="PANTHER" id="PTHR31845">
    <property type="entry name" value="FINGER DOMAIN PROTEIN, PUTATIVE-RELATED"/>
    <property type="match status" value="1"/>
</dbReference>
<keyword evidence="3" id="KW-0238">DNA-binding</keyword>
<evidence type="ECO:0000256" key="2">
    <source>
        <dbReference type="ARBA" id="ARBA00023015"/>
    </source>
</evidence>
<keyword evidence="9" id="KW-1185">Reference proteome</keyword>
<dbReference type="PROSITE" id="PS50048">
    <property type="entry name" value="ZN2_CY6_FUNGAL_2"/>
    <property type="match status" value="1"/>
</dbReference>
<keyword evidence="5" id="KW-0539">Nucleus</keyword>
<dbReference type="Gene3D" id="4.10.240.10">
    <property type="entry name" value="Zn(2)-C6 fungal-type DNA-binding domain"/>
    <property type="match status" value="1"/>
</dbReference>
<feature type="compositionally biased region" description="Polar residues" evidence="6">
    <location>
        <begin position="90"/>
        <end position="107"/>
    </location>
</feature>
<protein>
    <recommendedName>
        <fullName evidence="7">Zn(2)-C6 fungal-type domain-containing protein</fullName>
    </recommendedName>
</protein>
<evidence type="ECO:0000256" key="5">
    <source>
        <dbReference type="ARBA" id="ARBA00023242"/>
    </source>
</evidence>
<evidence type="ECO:0000256" key="4">
    <source>
        <dbReference type="ARBA" id="ARBA00023163"/>
    </source>
</evidence>
<dbReference type="PANTHER" id="PTHR31845:SF17">
    <property type="entry name" value="ZN(II)2CYS6 TRANSCRIPTION FACTOR (EUROFUNG)"/>
    <property type="match status" value="1"/>
</dbReference>
<sequence length="756" mass="84805">MTSRSKPNSRRSRAAQACITCRKHKARCELLDDLKTTEVLRCHRCKTLDLRCSYEDADRQSLRLGRKSGIQAWEQLVDLTDVEPVPRPHSLTTTASTTISNRNTEPQLSREESAPVAATSAALDLGILPQSIWNFRRVETGLWRYCGTDNDNDHYDWTAPMSAIYQISAQYQAQIHKPAPVTSLQRGGQAQSELFEDILEQSQIEELLRIFHQSFSPWLGFSVTHSNSFPLLKLVCCTIASRKSKSTSSLVADRLLYATEHALSQIIIRPPLAYTLESIQALILIALWTPLSSSNETEEGWSDPHLLLSSAVSLATKIRLNEAPDKYSMLRNMREQGLTVDPLQLMSAANLARLWISLTNAESALCIGTHRRPFSRRDKAYLRCFPRYPSNSSQSALDGNAEASDVRLRLLAETLSATEEAFSLQLNSMQEFESWHHAFTDALQRIDSCARILLPLKYVQDLDQALIFRAQTVISRCCRLLVIHNPVNVSRRLSIYHGPGILTSHSHSNVFSEVFTPLGKDALRVCEEIFVSLQELLENVDRDAHDHFLASAPDYFFYLILHAGIFITSFKFMLLNACKSVLPGASDLLLERIIHHLRLLQVPKMHPAKKCANLLGGLLELWTSRDKFSFLLPQQEPSGVNQHGCEVEGHEQERLRNRGLGGSSSSRSSASSPPNAAAIATLVSEYSFLSSPEDTCTTKPRDVAILQSGLDANAIGIVSMPMLDGVTMEVEWSDVLQDAQFWQNFLMQQPMFEQQQ</sequence>
<dbReference type="GO" id="GO:0000981">
    <property type="term" value="F:DNA-binding transcription factor activity, RNA polymerase II-specific"/>
    <property type="evidence" value="ECO:0007669"/>
    <property type="project" value="InterPro"/>
</dbReference>
<dbReference type="GO" id="GO:0000976">
    <property type="term" value="F:transcription cis-regulatory region binding"/>
    <property type="evidence" value="ECO:0007669"/>
    <property type="project" value="TreeGrafter"/>
</dbReference>
<name>A0A9W8P3P4_9AGAR</name>
<reference evidence="8 9" key="1">
    <citation type="journal article" date="2023" name="Proc. Natl. Acad. Sci. U.S.A.">
        <title>A global phylogenomic analysis of the shiitake genus Lentinula.</title>
        <authorList>
            <person name="Sierra-Patev S."/>
            <person name="Min B."/>
            <person name="Naranjo-Ortiz M."/>
            <person name="Looney B."/>
            <person name="Konkel Z."/>
            <person name="Slot J.C."/>
            <person name="Sakamoto Y."/>
            <person name="Steenwyk J.L."/>
            <person name="Rokas A."/>
            <person name="Carro J."/>
            <person name="Camarero S."/>
            <person name="Ferreira P."/>
            <person name="Molpeceres G."/>
            <person name="Ruiz-Duenas F.J."/>
            <person name="Serrano A."/>
            <person name="Henrissat B."/>
            <person name="Drula E."/>
            <person name="Hughes K.W."/>
            <person name="Mata J.L."/>
            <person name="Ishikawa N.K."/>
            <person name="Vargas-Isla R."/>
            <person name="Ushijima S."/>
            <person name="Smith C.A."/>
            <person name="Donoghue J."/>
            <person name="Ahrendt S."/>
            <person name="Andreopoulos W."/>
            <person name="He G."/>
            <person name="LaButti K."/>
            <person name="Lipzen A."/>
            <person name="Ng V."/>
            <person name="Riley R."/>
            <person name="Sandor L."/>
            <person name="Barry K."/>
            <person name="Martinez A.T."/>
            <person name="Xiao Y."/>
            <person name="Gibbons J.G."/>
            <person name="Terashima K."/>
            <person name="Grigoriev I.V."/>
            <person name="Hibbett D."/>
        </authorList>
    </citation>
    <scope>NUCLEOTIDE SEQUENCE [LARGE SCALE GENOMIC DNA]</scope>
    <source>
        <strain evidence="8 9">TFB7810</strain>
    </source>
</reference>